<evidence type="ECO:0000259" key="5">
    <source>
        <dbReference type="PROSITE" id="PS51464"/>
    </source>
</evidence>
<dbReference type="Proteomes" id="UP000783588">
    <property type="component" value="Unassembled WGS sequence"/>
</dbReference>
<feature type="domain" description="SIS" evidence="5">
    <location>
        <begin position="123"/>
        <end position="259"/>
    </location>
</feature>
<name>A0ABS6ETC5_9FIRM</name>
<feature type="domain" description="HTH rpiR-type" evidence="4">
    <location>
        <begin position="3"/>
        <end position="79"/>
    </location>
</feature>
<comment type="caution">
    <text evidence="6">The sequence shown here is derived from an EMBL/GenBank/DDBJ whole genome shotgun (WGS) entry which is preliminary data.</text>
</comment>
<dbReference type="PANTHER" id="PTHR30514:SF1">
    <property type="entry name" value="HTH-TYPE TRANSCRIPTIONAL REGULATOR HEXR-RELATED"/>
    <property type="match status" value="1"/>
</dbReference>
<reference evidence="6 7" key="1">
    <citation type="submission" date="2021-06" db="EMBL/GenBank/DDBJ databases">
        <authorList>
            <person name="Sun Q."/>
            <person name="Li D."/>
        </authorList>
    </citation>
    <scope>NUCLEOTIDE SEQUENCE [LARGE SCALE GENOMIC DNA]</scope>
    <source>
        <strain evidence="6 7">MSJd-7</strain>
    </source>
</reference>
<evidence type="ECO:0000313" key="6">
    <source>
        <dbReference type="EMBL" id="MBU5490967.1"/>
    </source>
</evidence>
<proteinExistence type="predicted"/>
<gene>
    <name evidence="6" type="ORF">KQI75_10115</name>
</gene>
<keyword evidence="1" id="KW-0805">Transcription regulation</keyword>
<dbReference type="CDD" id="cd05013">
    <property type="entry name" value="SIS_RpiR"/>
    <property type="match status" value="1"/>
</dbReference>
<keyword evidence="2" id="KW-0238">DNA-binding</keyword>
<sequence>MKKNPYAAIKSQYSSFSKVSKKIADFILDDPTHVTEISVQQAARELDIAESSIVRFSKLVGCSGFTEMKLLLAKYASKAVHTIFEDLSENDTVESITKNVFSRNIDTLERALSLLDFDKIDRAASILSQASCILIAGVGASGTIAEDFYIRLMRIGMRAESLTDSHLMQIRAGQCDASTVMIGISHTGKTHEIVSALATAREYGAKTIGITGYPHTPLKRSSDICLELYSPEQLFVSPRVAQFSLIDSLYVSIAIRQKDRVVQNIHRMNEVLEPFRMD</sequence>
<evidence type="ECO:0000256" key="2">
    <source>
        <dbReference type="ARBA" id="ARBA00023125"/>
    </source>
</evidence>
<dbReference type="InterPro" id="IPR047640">
    <property type="entry name" value="RpiR-like"/>
</dbReference>
<dbReference type="PROSITE" id="PS51464">
    <property type="entry name" value="SIS"/>
    <property type="match status" value="1"/>
</dbReference>
<dbReference type="EMBL" id="JAHLQI010000005">
    <property type="protein sequence ID" value="MBU5490967.1"/>
    <property type="molecule type" value="Genomic_DNA"/>
</dbReference>
<dbReference type="InterPro" id="IPR035472">
    <property type="entry name" value="RpiR-like_SIS"/>
</dbReference>
<dbReference type="InterPro" id="IPR001347">
    <property type="entry name" value="SIS_dom"/>
</dbReference>
<dbReference type="RefSeq" id="WP_216470681.1">
    <property type="nucleotide sequence ID" value="NZ_JAHLQI010000005.1"/>
</dbReference>
<evidence type="ECO:0000259" key="4">
    <source>
        <dbReference type="PROSITE" id="PS51071"/>
    </source>
</evidence>
<protein>
    <submittedName>
        <fullName evidence="6">MurR/RpiR family transcriptional regulator</fullName>
    </submittedName>
</protein>
<organism evidence="6 7">
    <name type="scientific">Butyricicoccus intestinisimiae</name>
    <dbReference type="NCBI Taxonomy" id="2841509"/>
    <lineage>
        <taxon>Bacteria</taxon>
        <taxon>Bacillati</taxon>
        <taxon>Bacillota</taxon>
        <taxon>Clostridia</taxon>
        <taxon>Eubacteriales</taxon>
        <taxon>Butyricicoccaceae</taxon>
        <taxon>Butyricicoccus</taxon>
    </lineage>
</organism>
<dbReference type="Pfam" id="PF01418">
    <property type="entry name" value="HTH_6"/>
    <property type="match status" value="1"/>
</dbReference>
<evidence type="ECO:0000256" key="3">
    <source>
        <dbReference type="ARBA" id="ARBA00023163"/>
    </source>
</evidence>
<accession>A0ABS6ETC5</accession>
<keyword evidence="3" id="KW-0804">Transcription</keyword>
<dbReference type="PANTHER" id="PTHR30514">
    <property type="entry name" value="GLUCOKINASE"/>
    <property type="match status" value="1"/>
</dbReference>
<evidence type="ECO:0000256" key="1">
    <source>
        <dbReference type="ARBA" id="ARBA00023015"/>
    </source>
</evidence>
<keyword evidence="7" id="KW-1185">Reference proteome</keyword>
<dbReference type="PROSITE" id="PS51071">
    <property type="entry name" value="HTH_RPIR"/>
    <property type="match status" value="1"/>
</dbReference>
<dbReference type="InterPro" id="IPR000281">
    <property type="entry name" value="HTH_RpiR"/>
</dbReference>
<evidence type="ECO:0000313" key="7">
    <source>
        <dbReference type="Proteomes" id="UP000783588"/>
    </source>
</evidence>
<dbReference type="Pfam" id="PF01380">
    <property type="entry name" value="SIS"/>
    <property type="match status" value="1"/>
</dbReference>